<dbReference type="PANTHER" id="PTHR30501:SF2">
    <property type="entry name" value="UPF0597 PROTEIN YHAM"/>
    <property type="match status" value="1"/>
</dbReference>
<reference evidence="3" key="2">
    <citation type="journal article" date="2021" name="PeerJ">
        <title>Extensive microbial diversity within the chicken gut microbiome revealed by metagenomics and culture.</title>
        <authorList>
            <person name="Gilroy R."/>
            <person name="Ravi A."/>
            <person name="Getino M."/>
            <person name="Pursley I."/>
            <person name="Horton D.L."/>
            <person name="Alikhan N.F."/>
            <person name="Baker D."/>
            <person name="Gharbi K."/>
            <person name="Hall N."/>
            <person name="Watson M."/>
            <person name="Adriaenssens E.M."/>
            <person name="Foster-Nyarko E."/>
            <person name="Jarju S."/>
            <person name="Secka A."/>
            <person name="Antonio M."/>
            <person name="Oren A."/>
            <person name="Chaudhuri R.R."/>
            <person name="La Ragione R."/>
            <person name="Hildebrand F."/>
            <person name="Pallen M.J."/>
        </authorList>
    </citation>
    <scope>NUCLEOTIDE SEQUENCE</scope>
    <source>
        <strain evidence="3">13361</strain>
    </source>
</reference>
<gene>
    <name evidence="3" type="ORF">IAB74_07175</name>
</gene>
<name>A0A9D1CMG8_9FIRM</name>
<proteinExistence type="inferred from homology"/>
<dbReference type="GO" id="GO:0019450">
    <property type="term" value="P:L-cysteine catabolic process to pyruvate"/>
    <property type="evidence" value="ECO:0007669"/>
    <property type="project" value="TreeGrafter"/>
</dbReference>
<accession>A0A9D1CMG8</accession>
<feature type="domain" description="Serine dehydratase-like alpha subunit" evidence="2">
    <location>
        <begin position="89"/>
        <end position="415"/>
    </location>
</feature>
<dbReference type="HAMAP" id="MF_01845">
    <property type="entry name" value="UPF0597"/>
    <property type="match status" value="1"/>
</dbReference>
<evidence type="ECO:0000313" key="4">
    <source>
        <dbReference type="Proteomes" id="UP000886796"/>
    </source>
</evidence>
<dbReference type="InterPro" id="IPR021144">
    <property type="entry name" value="UPF0597"/>
</dbReference>
<protein>
    <recommendedName>
        <fullName evidence="1">UPF0597 protein IAB74_07175</fullName>
    </recommendedName>
</protein>
<sequence length="427" mass="45222">MDRQKYDHFLHILKEELVPAMGCTEPIAVAYAAALAAAELPQRPERVEICVSSNIIKNVKSVIVPNTDGMHGLEAAAAAGIIAGDPTNKLLVISQVTPEQKKEIENYLKAAAFSVEESQTGEVFDICIRLTAGEHTSLCRIAGDHTNVVQVSRDGEIRYEKGLGKPEVEKQAAEMEISDIVTFADEVEISDVAPILDRQITCNMDIAQEGLTRNYGARIGQVLLACREPSVYTKAKAYAAAASDARMGGCEKPVVINSGSGNQGITASVPVIVYARELGLPQEKLYRALVVSNLTTIHLKQGIGPLSAYCGAISAGCGAAAGITYLLGGGYEQVAHTVVNALAINSGVICDGAKASCAAKIASAVEAGLLGMEMYRQGSEFMGGDGIVSKGVESTIRNVYRLAAQGMRLTDSEIISIMLSDQQNRCS</sequence>
<dbReference type="Proteomes" id="UP000886796">
    <property type="component" value="Unassembled WGS sequence"/>
</dbReference>
<dbReference type="PIRSF" id="PIRSF006054">
    <property type="entry name" value="UCP006054"/>
    <property type="match status" value="1"/>
</dbReference>
<evidence type="ECO:0000313" key="3">
    <source>
        <dbReference type="EMBL" id="HIQ68272.1"/>
    </source>
</evidence>
<dbReference type="PANTHER" id="PTHR30501">
    <property type="entry name" value="UPF0597 PROTEIN YHAM"/>
    <property type="match status" value="1"/>
</dbReference>
<comment type="caution">
    <text evidence="3">The sequence shown here is derived from an EMBL/GenBank/DDBJ whole genome shotgun (WGS) entry which is preliminary data.</text>
</comment>
<dbReference type="Pfam" id="PF03313">
    <property type="entry name" value="SDH_alpha"/>
    <property type="match status" value="1"/>
</dbReference>
<evidence type="ECO:0000259" key="2">
    <source>
        <dbReference type="Pfam" id="PF03313"/>
    </source>
</evidence>
<dbReference type="AlphaFoldDB" id="A0A9D1CMG8"/>
<evidence type="ECO:0000256" key="1">
    <source>
        <dbReference type="HAMAP-Rule" id="MF_01845"/>
    </source>
</evidence>
<reference evidence="3" key="1">
    <citation type="submission" date="2020-10" db="EMBL/GenBank/DDBJ databases">
        <authorList>
            <person name="Gilroy R."/>
        </authorList>
    </citation>
    <scope>NUCLEOTIDE SEQUENCE</scope>
    <source>
        <strain evidence="3">13361</strain>
    </source>
</reference>
<comment type="similarity">
    <text evidence="1">Belongs to the UPF0597 family.</text>
</comment>
<organism evidence="3 4">
    <name type="scientific">Candidatus Faecousia excrementigallinarum</name>
    <dbReference type="NCBI Taxonomy" id="2840806"/>
    <lineage>
        <taxon>Bacteria</taxon>
        <taxon>Bacillati</taxon>
        <taxon>Bacillota</taxon>
        <taxon>Clostridia</taxon>
        <taxon>Eubacteriales</taxon>
        <taxon>Oscillospiraceae</taxon>
        <taxon>Faecousia</taxon>
    </lineage>
</organism>
<dbReference type="InterPro" id="IPR005130">
    <property type="entry name" value="Ser_deHydtase-like_asu"/>
</dbReference>
<dbReference type="EMBL" id="DVFK01000097">
    <property type="protein sequence ID" value="HIQ68272.1"/>
    <property type="molecule type" value="Genomic_DNA"/>
</dbReference>
<dbReference type="GO" id="GO:0080146">
    <property type="term" value="F:L-cysteine desulfhydrase activity"/>
    <property type="evidence" value="ECO:0007669"/>
    <property type="project" value="TreeGrafter"/>
</dbReference>